<sequence>MKVNQAFSIGCCHVLPLESAIKIAEQDKQSLQPKFIEVLYYLAREYPRVIPREELINQVWGGNEYVGEKGLTNAIWHLRQKLNAVIEDGEVIETIRKVGYRLLIQPQWNKQTPEIAETSFSPATATAASPTQKTKRPQAAILLLLCLLLVLAGNYFFNQAKPLPQTKITQITKDPGTELFPAPSPDGRYIAYQWRTQTGASNLYLKDLQHPKVAAKQLTFDSASEGHSVWSHSGNSLYFARYHSKQNSCDIVELNIALNQETNLTACPATGGYYYIDISPDDKTLAFRGSEPGEEYSGIYFFDLENRGQKPRRFSCLTNCGYKDRDFAFSPDGQSVAVTRRVNRFNENLYLIDLATKAEKPLTAGEEDIVGLSWHPQGQYLVYATQRADIRRGFILNVNSLTKQDIGIEGFSYPAFAKRSGALFYHQRKENYQLASFALNTEVATSPFPLLQSEFSYLYPDYSSQARQIVYVSNESGFYELWLADANGQNRQQLTQFKRTIRYPAWSHQGDKIAFLAPTPDEQKESLYILDVATHKITAIKAPFTTYNRPGWSPDGSAIISSVPHDDGKDLFRFAIDSSSYQQLTDDDARYGVMISENELLYTSLSKGLWYRNFADDNSAQIKISGNIFNGLYSWHYFQGGIYFKQSLAKAQQLMRYDFAREKLTPLIRLPRKTFQGGGSLTMLPLENKLLFSSSRSPQADIKQLAHPLFN</sequence>
<dbReference type="PROSITE" id="PS51755">
    <property type="entry name" value="OMPR_PHOB"/>
    <property type="match status" value="1"/>
</dbReference>
<dbReference type="GO" id="GO:0006355">
    <property type="term" value="P:regulation of DNA-templated transcription"/>
    <property type="evidence" value="ECO:0007669"/>
    <property type="project" value="InterPro"/>
</dbReference>
<protein>
    <submittedName>
        <fullName evidence="6">PD40 domain-containing protein</fullName>
    </submittedName>
</protein>
<keyword evidence="2 3" id="KW-0238">DNA-binding</keyword>
<evidence type="ECO:0000259" key="5">
    <source>
        <dbReference type="PROSITE" id="PS51755"/>
    </source>
</evidence>
<comment type="similarity">
    <text evidence="1">Belongs to the TolB family.</text>
</comment>
<dbReference type="KEGG" id="tact:SG35_025735"/>
<keyword evidence="7" id="KW-1185">Reference proteome</keyword>
<evidence type="ECO:0000256" key="1">
    <source>
        <dbReference type="ARBA" id="ARBA00009820"/>
    </source>
</evidence>
<dbReference type="CDD" id="cd00383">
    <property type="entry name" value="trans_reg_C"/>
    <property type="match status" value="1"/>
</dbReference>
<dbReference type="GO" id="GO:0000160">
    <property type="term" value="P:phosphorelay signal transduction system"/>
    <property type="evidence" value="ECO:0007669"/>
    <property type="project" value="InterPro"/>
</dbReference>
<proteinExistence type="inferred from homology"/>
<evidence type="ECO:0000256" key="4">
    <source>
        <dbReference type="SAM" id="Phobius"/>
    </source>
</evidence>
<accession>A0AAE9YPV1</accession>
<keyword evidence="4" id="KW-0472">Membrane</keyword>
<evidence type="ECO:0000313" key="7">
    <source>
        <dbReference type="Proteomes" id="UP000032568"/>
    </source>
</evidence>
<dbReference type="PANTHER" id="PTHR36842:SF1">
    <property type="entry name" value="PROTEIN TOLB"/>
    <property type="match status" value="1"/>
</dbReference>
<dbReference type="PANTHER" id="PTHR36842">
    <property type="entry name" value="PROTEIN TOLB HOMOLOG"/>
    <property type="match status" value="1"/>
</dbReference>
<evidence type="ECO:0000313" key="6">
    <source>
        <dbReference type="EMBL" id="WDD98611.1"/>
    </source>
</evidence>
<dbReference type="InterPro" id="IPR016032">
    <property type="entry name" value="Sig_transdc_resp-reg_C-effctor"/>
</dbReference>
<organism evidence="6 7">
    <name type="scientific">Thalassomonas actiniarum</name>
    <dbReference type="NCBI Taxonomy" id="485447"/>
    <lineage>
        <taxon>Bacteria</taxon>
        <taxon>Pseudomonadati</taxon>
        <taxon>Pseudomonadota</taxon>
        <taxon>Gammaproteobacteria</taxon>
        <taxon>Alteromonadales</taxon>
        <taxon>Colwelliaceae</taxon>
        <taxon>Thalassomonas</taxon>
    </lineage>
</organism>
<keyword evidence="4" id="KW-0812">Transmembrane</keyword>
<dbReference type="Pfam" id="PF07676">
    <property type="entry name" value="PD40"/>
    <property type="match status" value="1"/>
</dbReference>
<dbReference type="SUPFAM" id="SSF82171">
    <property type="entry name" value="DPP6 N-terminal domain-like"/>
    <property type="match status" value="2"/>
</dbReference>
<dbReference type="Gene3D" id="2.120.10.30">
    <property type="entry name" value="TolB, C-terminal domain"/>
    <property type="match status" value="2"/>
</dbReference>
<reference evidence="6 7" key="2">
    <citation type="journal article" date="2022" name="Mar. Drugs">
        <title>Bioassay-Guided Fractionation Leads to the Detection of Cholic Acid Generated by the Rare Thalassomonas sp.</title>
        <authorList>
            <person name="Pheiffer F."/>
            <person name="Schneider Y.K."/>
            <person name="Hansen E.H."/>
            <person name="Andersen J.H."/>
            <person name="Isaksson J."/>
            <person name="Busche T."/>
            <person name="R C."/>
            <person name="Kalinowski J."/>
            <person name="Zyl L.V."/>
            <person name="Trindade M."/>
        </authorList>
    </citation>
    <scope>NUCLEOTIDE SEQUENCE [LARGE SCALE GENOMIC DNA]</scope>
    <source>
        <strain evidence="6 7">A5K-106</strain>
    </source>
</reference>
<dbReference type="AlphaFoldDB" id="A0AAE9YPV1"/>
<dbReference type="Pfam" id="PF00486">
    <property type="entry name" value="Trans_reg_C"/>
    <property type="match status" value="1"/>
</dbReference>
<feature type="transmembrane region" description="Helical" evidence="4">
    <location>
        <begin position="139"/>
        <end position="157"/>
    </location>
</feature>
<dbReference type="RefSeq" id="WP_044833036.1">
    <property type="nucleotide sequence ID" value="NZ_CP059735.1"/>
</dbReference>
<evidence type="ECO:0000256" key="3">
    <source>
        <dbReference type="PROSITE-ProRule" id="PRU01091"/>
    </source>
</evidence>
<dbReference type="InterPro" id="IPR036388">
    <property type="entry name" value="WH-like_DNA-bd_sf"/>
</dbReference>
<evidence type="ECO:0000256" key="2">
    <source>
        <dbReference type="ARBA" id="ARBA00023125"/>
    </source>
</evidence>
<gene>
    <name evidence="6" type="ORF">SG35_025735</name>
</gene>
<dbReference type="Gene3D" id="1.10.10.10">
    <property type="entry name" value="Winged helix-like DNA-binding domain superfamily/Winged helix DNA-binding domain"/>
    <property type="match status" value="1"/>
</dbReference>
<dbReference type="GO" id="GO:0003677">
    <property type="term" value="F:DNA binding"/>
    <property type="evidence" value="ECO:0007669"/>
    <property type="project" value="UniProtKB-UniRule"/>
</dbReference>
<feature type="DNA-binding region" description="OmpR/PhoB-type" evidence="3">
    <location>
        <begin position="4"/>
        <end position="104"/>
    </location>
</feature>
<name>A0AAE9YPV1_9GAMM</name>
<keyword evidence="4" id="KW-1133">Transmembrane helix</keyword>
<dbReference type="Gene3D" id="2.120.10.60">
    <property type="entry name" value="Tricorn protease N-terminal domain"/>
    <property type="match status" value="1"/>
</dbReference>
<dbReference type="SMART" id="SM00862">
    <property type="entry name" value="Trans_reg_C"/>
    <property type="match status" value="1"/>
</dbReference>
<dbReference type="SUPFAM" id="SSF46894">
    <property type="entry name" value="C-terminal effector domain of the bipartite response regulators"/>
    <property type="match status" value="1"/>
</dbReference>
<dbReference type="Proteomes" id="UP000032568">
    <property type="component" value="Chromosome"/>
</dbReference>
<dbReference type="InterPro" id="IPR001867">
    <property type="entry name" value="OmpR/PhoB-type_DNA-bd"/>
</dbReference>
<feature type="domain" description="OmpR/PhoB-type" evidence="5">
    <location>
        <begin position="4"/>
        <end position="104"/>
    </location>
</feature>
<dbReference type="InterPro" id="IPR011659">
    <property type="entry name" value="WD40"/>
</dbReference>
<reference evidence="6 7" key="1">
    <citation type="journal article" date="2015" name="Genome Announc.">
        <title>Draft Genome Sequences of Marine Isolates of Thalassomonas viridans and Thalassomonas actiniarum.</title>
        <authorList>
            <person name="Olonade I."/>
            <person name="van Zyl L.J."/>
            <person name="Trindade M."/>
        </authorList>
    </citation>
    <scope>NUCLEOTIDE SEQUENCE [LARGE SCALE GENOMIC DNA]</scope>
    <source>
        <strain evidence="6 7">A5K-106</strain>
    </source>
</reference>
<dbReference type="InterPro" id="IPR011042">
    <property type="entry name" value="6-blade_b-propeller_TolB-like"/>
</dbReference>
<dbReference type="EMBL" id="CP059735">
    <property type="protein sequence ID" value="WDD98611.1"/>
    <property type="molecule type" value="Genomic_DNA"/>
</dbReference>